<name>A0ABV8EH24_9BACT</name>
<proteinExistence type="predicted"/>
<reference evidence="3" key="1">
    <citation type="journal article" date="2019" name="Int. J. Syst. Evol. Microbiol.">
        <title>The Global Catalogue of Microorganisms (GCM) 10K type strain sequencing project: providing services to taxonomists for standard genome sequencing and annotation.</title>
        <authorList>
            <consortium name="The Broad Institute Genomics Platform"/>
            <consortium name="The Broad Institute Genome Sequencing Center for Infectious Disease"/>
            <person name="Wu L."/>
            <person name="Ma J."/>
        </authorList>
    </citation>
    <scope>NUCLEOTIDE SEQUENCE [LARGE SCALE GENOMIC DNA]</scope>
    <source>
        <strain evidence="3">CECT 8551</strain>
    </source>
</reference>
<evidence type="ECO:0000256" key="1">
    <source>
        <dbReference type="SAM" id="SignalP"/>
    </source>
</evidence>
<accession>A0ABV8EH24</accession>
<comment type="caution">
    <text evidence="2">The sequence shown here is derived from an EMBL/GenBank/DDBJ whole genome shotgun (WGS) entry which is preliminary data.</text>
</comment>
<evidence type="ECO:0000313" key="2">
    <source>
        <dbReference type="EMBL" id="MFC3974840.1"/>
    </source>
</evidence>
<dbReference type="Proteomes" id="UP001595766">
    <property type="component" value="Unassembled WGS sequence"/>
</dbReference>
<dbReference type="RefSeq" id="WP_241294202.1">
    <property type="nucleotide sequence ID" value="NZ_JAKZGR010000006.1"/>
</dbReference>
<evidence type="ECO:0000313" key="3">
    <source>
        <dbReference type="Proteomes" id="UP001595766"/>
    </source>
</evidence>
<sequence>MKKYVFPLSLISIIFLCAGCPESFIEPDSKLIIMNNSDKKIIFFDQFNSPKDTLLSNFPFSLTLENTNSRIIEPNSSATFPGSYKGILNDYQDDILMLYLFSSDTIEQVSWERIVDEYLILRRYDLTLEDLEDVNWTITYP</sequence>
<gene>
    <name evidence="2" type="ORF">ACFOUP_00485</name>
</gene>
<feature type="signal peptide" evidence="1">
    <location>
        <begin position="1"/>
        <end position="18"/>
    </location>
</feature>
<protein>
    <recommendedName>
        <fullName evidence="4">Lipoprotein</fullName>
    </recommendedName>
</protein>
<keyword evidence="1" id="KW-0732">Signal</keyword>
<keyword evidence="3" id="KW-1185">Reference proteome</keyword>
<dbReference type="EMBL" id="JBHSAV010000003">
    <property type="protein sequence ID" value="MFC3974840.1"/>
    <property type="molecule type" value="Genomic_DNA"/>
</dbReference>
<evidence type="ECO:0008006" key="4">
    <source>
        <dbReference type="Google" id="ProtNLM"/>
    </source>
</evidence>
<organism evidence="2 3">
    <name type="scientific">Belliella kenyensis</name>
    <dbReference type="NCBI Taxonomy" id="1472724"/>
    <lineage>
        <taxon>Bacteria</taxon>
        <taxon>Pseudomonadati</taxon>
        <taxon>Bacteroidota</taxon>
        <taxon>Cytophagia</taxon>
        <taxon>Cytophagales</taxon>
        <taxon>Cyclobacteriaceae</taxon>
        <taxon>Belliella</taxon>
    </lineage>
</organism>
<feature type="chain" id="PRO_5047499879" description="Lipoprotein" evidence="1">
    <location>
        <begin position="19"/>
        <end position="141"/>
    </location>
</feature>